<feature type="transmembrane region" description="Helical" evidence="1">
    <location>
        <begin position="13"/>
        <end position="31"/>
    </location>
</feature>
<reference evidence="2" key="1">
    <citation type="submission" date="2014-05" db="EMBL/GenBank/DDBJ databases">
        <authorList>
            <person name="Chronopoulou M."/>
        </authorList>
    </citation>
    <scope>NUCLEOTIDE SEQUENCE</scope>
    <source>
        <tissue evidence="2">Whole organism</tissue>
    </source>
</reference>
<name>A0A0K2TPL1_LEPSM</name>
<keyword evidence="1" id="KW-0812">Transmembrane</keyword>
<keyword evidence="1" id="KW-0472">Membrane</keyword>
<protein>
    <submittedName>
        <fullName evidence="2">Uncharacterized protein</fullName>
    </submittedName>
</protein>
<dbReference type="EMBL" id="HACA01010597">
    <property type="protein sequence ID" value="CDW27958.1"/>
    <property type="molecule type" value="Transcribed_RNA"/>
</dbReference>
<accession>A0A0K2TPL1</accession>
<organism evidence="2">
    <name type="scientific">Lepeophtheirus salmonis</name>
    <name type="common">Salmon louse</name>
    <name type="synonym">Caligus salmonis</name>
    <dbReference type="NCBI Taxonomy" id="72036"/>
    <lineage>
        <taxon>Eukaryota</taxon>
        <taxon>Metazoa</taxon>
        <taxon>Ecdysozoa</taxon>
        <taxon>Arthropoda</taxon>
        <taxon>Crustacea</taxon>
        <taxon>Multicrustacea</taxon>
        <taxon>Hexanauplia</taxon>
        <taxon>Copepoda</taxon>
        <taxon>Siphonostomatoida</taxon>
        <taxon>Caligidae</taxon>
        <taxon>Lepeophtheirus</taxon>
    </lineage>
</organism>
<proteinExistence type="predicted"/>
<evidence type="ECO:0000313" key="2">
    <source>
        <dbReference type="EMBL" id="CDW27958.1"/>
    </source>
</evidence>
<evidence type="ECO:0000256" key="1">
    <source>
        <dbReference type="SAM" id="Phobius"/>
    </source>
</evidence>
<dbReference type="AlphaFoldDB" id="A0A0K2TPL1"/>
<sequence>MLRRQTTYCDSNWLIKYIFFSLFILNSNCLINQSNCKLLC</sequence>
<keyword evidence="1" id="KW-1133">Transmembrane helix</keyword>